<feature type="compositionally biased region" description="Basic and acidic residues" evidence="1">
    <location>
        <begin position="79"/>
        <end position="91"/>
    </location>
</feature>
<reference evidence="2" key="1">
    <citation type="journal article" date="2021" name="Proc. Natl. Acad. Sci. U.S.A.">
        <title>A Catalog of Tens of Thousands of Viruses from Human Metagenomes Reveals Hidden Associations with Chronic Diseases.</title>
        <authorList>
            <person name="Tisza M.J."/>
            <person name="Buck C.B."/>
        </authorList>
    </citation>
    <scope>NUCLEOTIDE SEQUENCE</scope>
    <source>
        <strain evidence="2">CtR1X1</strain>
    </source>
</reference>
<sequence length="357" mass="39037">MIMETNELILKLDKETTIPLIEGLGKSAYAIAVAHGFRGTEQEWLDSLKGLQGPQGEPGPKGAPFQYEDFTPDQLEALKGPKGDKGEDGRDGASASADNAHQLLLQGNVWCESAEIDDVLTALIGNMGKPFPRTEFKPLTIPSVIQGQQVVAVTGEPHYSVKVLGNDTPFTLDSTGACSVNIPPLGEDDIKLTYHNFTGAKVGETVIAGIHKDNRTPDETYEENGVKYALFGRNLEINAVNFNGDFEHNFKFLGKWQVSAIDNILIQARRPTVLKIGAWYGRNYSVNDVSDNPIGNIPILVDNPKNLTFENNEKSGLFVKLGSVEFGTSDVQFTTSQIEWSDSQHKYVNTGDSVDHL</sequence>
<name>A0A8S5QKC4_9CAUD</name>
<protein>
    <submittedName>
        <fullName evidence="2">Nucleoid-associated protein</fullName>
    </submittedName>
</protein>
<dbReference type="EMBL" id="BK015683">
    <property type="protein sequence ID" value="DAE19703.1"/>
    <property type="molecule type" value="Genomic_DNA"/>
</dbReference>
<evidence type="ECO:0000313" key="2">
    <source>
        <dbReference type="EMBL" id="DAE19703.1"/>
    </source>
</evidence>
<organism evidence="2">
    <name type="scientific">Siphoviridae sp. ctR1X1</name>
    <dbReference type="NCBI Taxonomy" id="2826331"/>
    <lineage>
        <taxon>Viruses</taxon>
        <taxon>Duplodnaviria</taxon>
        <taxon>Heunggongvirae</taxon>
        <taxon>Uroviricota</taxon>
        <taxon>Caudoviricetes</taxon>
    </lineage>
</organism>
<evidence type="ECO:0000256" key="1">
    <source>
        <dbReference type="SAM" id="MobiDB-lite"/>
    </source>
</evidence>
<accession>A0A8S5QKC4</accession>
<feature type="region of interest" description="Disordered" evidence="1">
    <location>
        <begin position="77"/>
        <end position="96"/>
    </location>
</feature>
<proteinExistence type="predicted"/>